<evidence type="ECO:0000313" key="9">
    <source>
        <dbReference type="EMBL" id="UZD55507.1"/>
    </source>
</evidence>
<dbReference type="InterPro" id="IPR013766">
    <property type="entry name" value="Thioredoxin_domain"/>
</dbReference>
<dbReference type="RefSeq" id="WP_264893261.1">
    <property type="nucleotide sequence ID" value="NZ_CP110257.1"/>
</dbReference>
<dbReference type="InterPro" id="IPR009094">
    <property type="entry name" value="DiS-bond_isomerase_DsbC/G_N_sf"/>
</dbReference>
<feature type="domain" description="Thioredoxin" evidence="8">
    <location>
        <begin position="88"/>
        <end position="238"/>
    </location>
</feature>
<dbReference type="CDD" id="cd03020">
    <property type="entry name" value="DsbA_DsbC_DsbG"/>
    <property type="match status" value="1"/>
</dbReference>
<keyword evidence="5" id="KW-1015">Disulfide bond</keyword>
<comment type="similarity">
    <text evidence="2 7">Belongs to the thioredoxin family. DsbC subfamily.</text>
</comment>
<name>A0ABY6MU23_9BURK</name>
<accession>A0ABY6MU23</accession>
<dbReference type="InterPro" id="IPR018950">
    <property type="entry name" value="DiS-bond_isomerase_DsbC/G_N"/>
</dbReference>
<dbReference type="InterPro" id="IPR051470">
    <property type="entry name" value="Thiol:disulfide_interchange"/>
</dbReference>
<evidence type="ECO:0000313" key="10">
    <source>
        <dbReference type="Proteomes" id="UP001163266"/>
    </source>
</evidence>
<dbReference type="PROSITE" id="PS51352">
    <property type="entry name" value="THIOREDOXIN_2"/>
    <property type="match status" value="1"/>
</dbReference>
<evidence type="ECO:0000256" key="7">
    <source>
        <dbReference type="RuleBase" id="RU364038"/>
    </source>
</evidence>
<organism evidence="9 10">
    <name type="scientific">Caldimonas aquatica</name>
    <dbReference type="NCBI Taxonomy" id="376175"/>
    <lineage>
        <taxon>Bacteria</taxon>
        <taxon>Pseudomonadati</taxon>
        <taxon>Pseudomonadota</taxon>
        <taxon>Betaproteobacteria</taxon>
        <taxon>Burkholderiales</taxon>
        <taxon>Sphaerotilaceae</taxon>
        <taxon>Caldimonas</taxon>
    </lineage>
</organism>
<dbReference type="InterPro" id="IPR036249">
    <property type="entry name" value="Thioredoxin-like_sf"/>
</dbReference>
<comment type="function">
    <text evidence="7">Required for disulfide bond formation in some periplasmic proteins. Acts by transferring its disulfide bond to other proteins and is reduced in the process.</text>
</comment>
<proteinExistence type="inferred from homology"/>
<dbReference type="SUPFAM" id="SSF54423">
    <property type="entry name" value="DsbC/DsbG N-terminal domain-like"/>
    <property type="match status" value="1"/>
</dbReference>
<dbReference type="Pfam" id="PF10411">
    <property type="entry name" value="DsbC_N"/>
    <property type="match status" value="1"/>
</dbReference>
<keyword evidence="3 7" id="KW-0732">Signal</keyword>
<protein>
    <recommendedName>
        <fullName evidence="7">Thiol:disulfide interchange protein</fullName>
    </recommendedName>
</protein>
<reference evidence="9" key="1">
    <citation type="submission" date="2022-10" db="EMBL/GenBank/DDBJ databases">
        <title>Complete genome sequence of Schlegelella aquatica LMG 23380.</title>
        <authorList>
            <person name="Musilova J."/>
            <person name="Kourilova X."/>
            <person name="Bezdicek M."/>
            <person name="Hermankova K."/>
            <person name="Obruca S."/>
            <person name="Sedlar K."/>
        </authorList>
    </citation>
    <scope>NUCLEOTIDE SEQUENCE</scope>
    <source>
        <strain evidence="9">LMG 23380</strain>
    </source>
</reference>
<dbReference type="PANTHER" id="PTHR35272">
    <property type="entry name" value="THIOL:DISULFIDE INTERCHANGE PROTEIN DSBC-RELATED"/>
    <property type="match status" value="1"/>
</dbReference>
<evidence type="ECO:0000256" key="2">
    <source>
        <dbReference type="ARBA" id="ARBA00009813"/>
    </source>
</evidence>
<dbReference type="Pfam" id="PF13098">
    <property type="entry name" value="Thioredoxin_2"/>
    <property type="match status" value="1"/>
</dbReference>
<keyword evidence="4 7" id="KW-0574">Periplasm</keyword>
<feature type="signal peptide" evidence="7">
    <location>
        <begin position="1"/>
        <end position="21"/>
    </location>
</feature>
<evidence type="ECO:0000256" key="6">
    <source>
        <dbReference type="ARBA" id="ARBA00023284"/>
    </source>
</evidence>
<dbReference type="EMBL" id="CP110257">
    <property type="protein sequence ID" value="UZD55507.1"/>
    <property type="molecule type" value="Genomic_DNA"/>
</dbReference>
<evidence type="ECO:0000256" key="3">
    <source>
        <dbReference type="ARBA" id="ARBA00022729"/>
    </source>
</evidence>
<evidence type="ECO:0000256" key="4">
    <source>
        <dbReference type="ARBA" id="ARBA00022764"/>
    </source>
</evidence>
<dbReference type="PANTHER" id="PTHR35272:SF3">
    <property type="entry name" value="THIOL:DISULFIDE INTERCHANGE PROTEIN DSBC"/>
    <property type="match status" value="1"/>
</dbReference>
<dbReference type="Gene3D" id="3.10.450.70">
    <property type="entry name" value="Disulphide bond isomerase, DsbC/G, N-terminal"/>
    <property type="match status" value="1"/>
</dbReference>
<comment type="subcellular location">
    <subcellularLocation>
        <location evidence="1 7">Periplasm</location>
    </subcellularLocation>
</comment>
<evidence type="ECO:0000256" key="1">
    <source>
        <dbReference type="ARBA" id="ARBA00004418"/>
    </source>
</evidence>
<dbReference type="Gene3D" id="3.40.30.10">
    <property type="entry name" value="Glutaredoxin"/>
    <property type="match status" value="1"/>
</dbReference>
<sequence length="240" mass="26482">MKHRLAAAAALLACVAPWAAAQEATIRKNLAERLPNLPTIDEVSKTPVAGLYEVRIGTDVLYTDAEGNYLIQGQIFDTKARRNLTEERLAKLTAIDFASLPLKDAVVWKSGNGKRKLAVFADPNCGYCKRFERDLQSVKDVTVYTFLYPVPIGADSVEKSHAVWCAKDRLKAWQDWMLRDVPPAQGAKCDTGAVTRNTEFARKHRITGTPTLVFEDGTRVPGAIGADQLEQRLAQAAKRS</sequence>
<feature type="chain" id="PRO_5044986050" description="Thiol:disulfide interchange protein" evidence="7">
    <location>
        <begin position="22"/>
        <end position="240"/>
    </location>
</feature>
<dbReference type="Proteomes" id="UP001163266">
    <property type="component" value="Chromosome"/>
</dbReference>
<dbReference type="InterPro" id="IPR012336">
    <property type="entry name" value="Thioredoxin-like_fold"/>
</dbReference>
<dbReference type="SUPFAM" id="SSF52833">
    <property type="entry name" value="Thioredoxin-like"/>
    <property type="match status" value="1"/>
</dbReference>
<gene>
    <name evidence="9" type="ORF">OMP39_02660</name>
</gene>
<dbReference type="InterPro" id="IPR033954">
    <property type="entry name" value="DiS-bond_Isoase_DsbC/G"/>
</dbReference>
<keyword evidence="10" id="KW-1185">Reference proteome</keyword>
<evidence type="ECO:0000259" key="8">
    <source>
        <dbReference type="PROSITE" id="PS51352"/>
    </source>
</evidence>
<evidence type="ECO:0000256" key="5">
    <source>
        <dbReference type="ARBA" id="ARBA00023157"/>
    </source>
</evidence>
<keyword evidence="6 7" id="KW-0676">Redox-active center</keyword>